<dbReference type="PANTHER" id="PTHR41259:SF1">
    <property type="entry name" value="DOUBLE-STRAND BREAK REPAIR RAD50 ATPASE, PUTATIVE-RELATED"/>
    <property type="match status" value="1"/>
</dbReference>
<evidence type="ECO:0000259" key="3">
    <source>
        <dbReference type="Pfam" id="PF13514"/>
    </source>
</evidence>
<protein>
    <submittedName>
        <fullName evidence="4">AAA family ATPase</fullName>
    </submittedName>
</protein>
<feature type="coiled-coil region" evidence="1">
    <location>
        <begin position="781"/>
        <end position="849"/>
    </location>
</feature>
<evidence type="ECO:0000313" key="5">
    <source>
        <dbReference type="Proteomes" id="UP001597214"/>
    </source>
</evidence>
<feature type="coiled-coil region" evidence="1">
    <location>
        <begin position="181"/>
        <end position="242"/>
    </location>
</feature>
<keyword evidence="2" id="KW-0472">Membrane</keyword>
<keyword evidence="2" id="KW-1133">Transmembrane helix</keyword>
<keyword evidence="1" id="KW-0175">Coiled coil</keyword>
<comment type="caution">
    <text evidence="4">The sequence shown here is derived from an EMBL/GenBank/DDBJ whole genome shotgun (WGS) entry which is preliminary data.</text>
</comment>
<feature type="domain" description="YhaN AAA" evidence="3">
    <location>
        <begin position="1"/>
        <end position="202"/>
    </location>
</feature>
<dbReference type="InterPro" id="IPR027417">
    <property type="entry name" value="P-loop_NTPase"/>
</dbReference>
<keyword evidence="2" id="KW-0812">Transmembrane</keyword>
<proteinExistence type="predicted"/>
<dbReference type="Pfam" id="PF13514">
    <property type="entry name" value="AAA_27"/>
    <property type="match status" value="1"/>
</dbReference>
<feature type="transmembrane region" description="Helical" evidence="2">
    <location>
        <begin position="472"/>
        <end position="490"/>
    </location>
</feature>
<dbReference type="PANTHER" id="PTHR41259">
    <property type="entry name" value="DOUBLE-STRAND BREAK REPAIR RAD50 ATPASE, PUTATIVE-RELATED"/>
    <property type="match status" value="1"/>
</dbReference>
<dbReference type="Gene3D" id="3.40.50.300">
    <property type="entry name" value="P-loop containing nucleotide triphosphate hydrolases"/>
    <property type="match status" value="2"/>
</dbReference>
<dbReference type="InterPro" id="IPR038734">
    <property type="entry name" value="YhaN_AAA"/>
</dbReference>
<reference evidence="5" key="1">
    <citation type="journal article" date="2019" name="Int. J. Syst. Evol. Microbiol.">
        <title>The Global Catalogue of Microorganisms (GCM) 10K type strain sequencing project: providing services to taxonomists for standard genome sequencing and annotation.</title>
        <authorList>
            <consortium name="The Broad Institute Genomics Platform"/>
            <consortium name="The Broad Institute Genome Sequencing Center for Infectious Disease"/>
            <person name="Wu L."/>
            <person name="Ma J."/>
        </authorList>
    </citation>
    <scope>NUCLEOTIDE SEQUENCE [LARGE SCALE GENOMIC DNA]</scope>
    <source>
        <strain evidence="5">CCUG 49339</strain>
    </source>
</reference>
<dbReference type="RefSeq" id="WP_377930331.1">
    <property type="nucleotide sequence ID" value="NZ_JBHUEM010000052.1"/>
</dbReference>
<dbReference type="Proteomes" id="UP001597214">
    <property type="component" value="Unassembled WGS sequence"/>
</dbReference>
<feature type="transmembrane region" description="Helical" evidence="2">
    <location>
        <begin position="497"/>
        <end position="521"/>
    </location>
</feature>
<evidence type="ECO:0000313" key="4">
    <source>
        <dbReference type="EMBL" id="MFD1739108.1"/>
    </source>
</evidence>
<evidence type="ECO:0000256" key="2">
    <source>
        <dbReference type="SAM" id="Phobius"/>
    </source>
</evidence>
<name>A0ABW4LY40_9BACI</name>
<organism evidence="4 5">
    <name type="scientific">Bacillus salitolerans</name>
    <dbReference type="NCBI Taxonomy" id="1437434"/>
    <lineage>
        <taxon>Bacteria</taxon>
        <taxon>Bacillati</taxon>
        <taxon>Bacillota</taxon>
        <taxon>Bacilli</taxon>
        <taxon>Bacillales</taxon>
        <taxon>Bacillaceae</taxon>
        <taxon>Bacillus</taxon>
    </lineage>
</organism>
<feature type="coiled-coil region" evidence="1">
    <location>
        <begin position="387"/>
        <end position="465"/>
    </location>
</feature>
<dbReference type="EMBL" id="JBHUEM010000052">
    <property type="protein sequence ID" value="MFD1739108.1"/>
    <property type="molecule type" value="Genomic_DNA"/>
</dbReference>
<dbReference type="SUPFAM" id="SSF52540">
    <property type="entry name" value="P-loop containing nucleoside triphosphate hydrolases"/>
    <property type="match status" value="1"/>
</dbReference>
<evidence type="ECO:0000256" key="1">
    <source>
        <dbReference type="SAM" id="Coils"/>
    </source>
</evidence>
<keyword evidence="5" id="KW-1185">Reference proteome</keyword>
<sequence length="1003" mass="117532">MIITKLKIYGYGKIIDKEISINDRQLQIFYGENEAGKSTLMSFIHSILFGFPSKLQNVNRYEPKIGFKYGGSMTIQTEPHGEVVVERVAGKSIGDVKVYLSDGSIHKEEKLSEILHGMDLKMYSSIFAFSLHGLQEMNAIKSEDLNEYLFSSSILGNNRIHEIEKKIAKDMEQLFKPSGKKPEINQNIDELDELSQQLQQAKGQLHDYQTILLEEIKTKETQEEVAAEYQELIKKLELLQIAEQYVPAKAELNRVINKLETLGDQSSFPIDGVHRLEQLNSHIMPIEAKINALSEKVKDMNEKLADFHIHQLVLEAENEIKSLVQKQSIQQYHHEQQATLHNARKNKQEQIESIKNSYGLKLDRNELVTLELTHFLKENMRIDLQEYESLKLQKRALDAKQETLTEELQLLQATIKQYEAQTLSAEKRASLQKDVQTYIGNSEDKEKLKERHTAVKTQVHELRVKEKKGKQVVWWFLLPLAILSIIFAAWEWYNERLVIAVSACIVSLLIGIGTKIFYGFITQSYLPILIEEEKELAAILAKEQSLSHDTNHNTLFEAQSLLAKDDQISQFVQKEKIKLYQLEQEYERTIVQFEKWEPSWREVCEALDTHQSLMKIPAGYAYETMLEMFDQLKLLQSLCIEVENIEKELCLCKDEAEQYQLALNRLLSKLQIHEMTSSQLQEVLEAEKEKARQRYLLESKKNDVTSQIDQLIQEREYYLKEREELFRLAGVEHEEAFREKGRKHVLFSHLQTEEMDLKERINYILKGNTTIEHELSLLQDVQDIEQQMYKYKERIQHLLENERDLQKRQAELHVRKQQLEEKGIYSSLLQKYESKRAVLEDQAKKWSKLAIAMDLLNQTKNYYRLVRLPEVISQAEQFFKKLTKHQYTKLFAPEEEKSFLVERRDGLRFTPNELSQATSEQLYLSLRLALANTYKSPVNFPLLIDDSFVNFDEERFTITLQVLEELSKKRQIIFFTCDRQVYKKIHTQHIFTMKDSDISFLKS</sequence>
<gene>
    <name evidence="4" type="ORF">ACFSCX_21595</name>
</gene>
<accession>A0ABW4LY40</accession>